<feature type="region of interest" description="Disordered" evidence="1">
    <location>
        <begin position="173"/>
        <end position="194"/>
    </location>
</feature>
<proteinExistence type="predicted"/>
<accession>A0ABP7S1T2</accession>
<comment type="caution">
    <text evidence="2">The sequence shown here is derived from an EMBL/GenBank/DDBJ whole genome shotgun (WGS) entry which is preliminary data.</text>
</comment>
<sequence>MRDGVVDQLLLHLLGEVGQVEAAPEISEVDPDLAHAQPRDLVPGQRPSVTDDDLSPPARFGQCRGRGGEALARRDEVLPQQPPRPARAFLDVRVAVRAARVHRVLDAGPGPGHQVQQRVGVAREVRDDVPSAPAGERALAADCPLIQPGDDVQQPLGRVLQSEEAIVCASGGLLSAHPRPGDPGPNGTGPRSGLSAFHGVLPALEVLGWNQQA</sequence>
<organism evidence="2 3">
    <name type="scientific">Allokutzneria multivorans</name>
    <dbReference type="NCBI Taxonomy" id="1142134"/>
    <lineage>
        <taxon>Bacteria</taxon>
        <taxon>Bacillati</taxon>
        <taxon>Actinomycetota</taxon>
        <taxon>Actinomycetes</taxon>
        <taxon>Pseudonocardiales</taxon>
        <taxon>Pseudonocardiaceae</taxon>
        <taxon>Allokutzneria</taxon>
    </lineage>
</organism>
<reference evidence="3" key="1">
    <citation type="journal article" date="2019" name="Int. J. Syst. Evol. Microbiol.">
        <title>The Global Catalogue of Microorganisms (GCM) 10K type strain sequencing project: providing services to taxonomists for standard genome sequencing and annotation.</title>
        <authorList>
            <consortium name="The Broad Institute Genomics Platform"/>
            <consortium name="The Broad Institute Genome Sequencing Center for Infectious Disease"/>
            <person name="Wu L."/>
            <person name="Ma J."/>
        </authorList>
    </citation>
    <scope>NUCLEOTIDE SEQUENCE [LARGE SCALE GENOMIC DNA]</scope>
    <source>
        <strain evidence="3">JCM 17342</strain>
    </source>
</reference>
<name>A0ABP7S1T2_9PSEU</name>
<evidence type="ECO:0000256" key="1">
    <source>
        <dbReference type="SAM" id="MobiDB-lite"/>
    </source>
</evidence>
<dbReference type="EMBL" id="BAABAL010000008">
    <property type="protein sequence ID" value="GAA4005459.1"/>
    <property type="molecule type" value="Genomic_DNA"/>
</dbReference>
<evidence type="ECO:0000313" key="3">
    <source>
        <dbReference type="Proteomes" id="UP001501747"/>
    </source>
</evidence>
<protein>
    <submittedName>
        <fullName evidence="2">Uncharacterized protein</fullName>
    </submittedName>
</protein>
<gene>
    <name evidence="2" type="ORF">GCM10022247_28570</name>
</gene>
<dbReference type="Proteomes" id="UP001501747">
    <property type="component" value="Unassembled WGS sequence"/>
</dbReference>
<keyword evidence="3" id="KW-1185">Reference proteome</keyword>
<evidence type="ECO:0000313" key="2">
    <source>
        <dbReference type="EMBL" id="GAA4005459.1"/>
    </source>
</evidence>
<feature type="region of interest" description="Disordered" evidence="1">
    <location>
        <begin position="28"/>
        <end position="65"/>
    </location>
</feature>